<dbReference type="Gene3D" id="3.90.380.10">
    <property type="entry name" value="Naphthalene 1,2-dioxygenase Alpha Subunit, Chain A, domain 1"/>
    <property type="match status" value="1"/>
</dbReference>
<dbReference type="SUPFAM" id="SSF50022">
    <property type="entry name" value="ISP domain"/>
    <property type="match status" value="1"/>
</dbReference>
<reference evidence="7" key="1">
    <citation type="journal article" date="2020" name="Nature">
        <title>Giant virus diversity and host interactions through global metagenomics.</title>
        <authorList>
            <person name="Schulz F."/>
            <person name="Roux S."/>
            <person name="Paez-Espino D."/>
            <person name="Jungbluth S."/>
            <person name="Walsh D.A."/>
            <person name="Denef V.J."/>
            <person name="McMahon K.D."/>
            <person name="Konstantinidis K.T."/>
            <person name="Eloe-Fadrosh E.A."/>
            <person name="Kyrpides N.C."/>
            <person name="Woyke T."/>
        </authorList>
    </citation>
    <scope>NUCLEOTIDE SEQUENCE</scope>
    <source>
        <strain evidence="7">GVMAG-S-ERX555967-131</strain>
    </source>
</reference>
<dbReference type="GO" id="GO:0005506">
    <property type="term" value="F:iron ion binding"/>
    <property type="evidence" value="ECO:0007669"/>
    <property type="project" value="InterPro"/>
</dbReference>
<evidence type="ECO:0000256" key="5">
    <source>
        <dbReference type="ARBA" id="ARBA00023014"/>
    </source>
</evidence>
<evidence type="ECO:0000256" key="3">
    <source>
        <dbReference type="ARBA" id="ARBA00023002"/>
    </source>
</evidence>
<dbReference type="Gene3D" id="2.102.10.10">
    <property type="entry name" value="Rieske [2Fe-2S] iron-sulphur domain"/>
    <property type="match status" value="1"/>
</dbReference>
<dbReference type="PROSITE" id="PS00570">
    <property type="entry name" value="RING_HYDROXYL_ALPHA"/>
    <property type="match status" value="1"/>
</dbReference>
<evidence type="ECO:0000313" key="7">
    <source>
        <dbReference type="EMBL" id="QHT37103.1"/>
    </source>
</evidence>
<proteinExistence type="predicted"/>
<name>A0A6C0F932_9ZZZZ</name>
<dbReference type="GO" id="GO:0005737">
    <property type="term" value="C:cytoplasm"/>
    <property type="evidence" value="ECO:0007669"/>
    <property type="project" value="TreeGrafter"/>
</dbReference>
<organism evidence="7">
    <name type="scientific">viral metagenome</name>
    <dbReference type="NCBI Taxonomy" id="1070528"/>
    <lineage>
        <taxon>unclassified sequences</taxon>
        <taxon>metagenomes</taxon>
        <taxon>organismal metagenomes</taxon>
    </lineage>
</organism>
<dbReference type="InterPro" id="IPR036922">
    <property type="entry name" value="Rieske_2Fe-2S_sf"/>
</dbReference>
<dbReference type="InterPro" id="IPR050584">
    <property type="entry name" value="Cholesterol_7-desaturase"/>
</dbReference>
<keyword evidence="4" id="KW-0408">Iron</keyword>
<dbReference type="InterPro" id="IPR044043">
    <property type="entry name" value="VanA_C_cat"/>
</dbReference>
<dbReference type="GO" id="GO:0016491">
    <property type="term" value="F:oxidoreductase activity"/>
    <property type="evidence" value="ECO:0007669"/>
    <property type="project" value="UniProtKB-KW"/>
</dbReference>
<sequence>MERTLFTNRWYALRPSKYVKRKPSSVDFLGSNVAIWRNLENQVIVQNNTCPHRGAKLSMGKTKNNCIECPYHGWKFDSEGNLVDLPADKNSSLINNTSIDTYHTIESGGFVWVCIGTPDGYNPPVLKEMHSKEWISVTGQEIFDADWLTTLENSIDITHVNFVHSDFGDSQNGHVDVDEIKDKFQDHLVMKSTIRHKSESLLLKFTENPNAKIRHDLLFPNTVAIRFWIQNLMEVITYVTYTPLNDNKTLVNWSFLRKPRILFLDGLLNKSFDEGMKKAILEDKEIVESLSQIENRLNIAPDKIQILFRKRLEKLQLLEPTHLYE</sequence>
<keyword evidence="3" id="KW-0560">Oxidoreductase</keyword>
<evidence type="ECO:0000256" key="1">
    <source>
        <dbReference type="ARBA" id="ARBA00022714"/>
    </source>
</evidence>
<dbReference type="CDD" id="cd03469">
    <property type="entry name" value="Rieske_RO_Alpha_N"/>
    <property type="match status" value="1"/>
</dbReference>
<keyword evidence="2" id="KW-0479">Metal-binding</keyword>
<accession>A0A6C0F932</accession>
<dbReference type="Pfam" id="PF19112">
    <property type="entry name" value="VanA_C"/>
    <property type="match status" value="1"/>
</dbReference>
<keyword evidence="1" id="KW-0001">2Fe-2S</keyword>
<keyword evidence="5" id="KW-0411">Iron-sulfur</keyword>
<dbReference type="EMBL" id="MN738789">
    <property type="protein sequence ID" value="QHT37103.1"/>
    <property type="molecule type" value="Genomic_DNA"/>
</dbReference>
<feature type="domain" description="Rieske" evidence="6">
    <location>
        <begin position="10"/>
        <end position="113"/>
    </location>
</feature>
<evidence type="ECO:0000259" key="6">
    <source>
        <dbReference type="PROSITE" id="PS51296"/>
    </source>
</evidence>
<dbReference type="PANTHER" id="PTHR21266">
    <property type="entry name" value="IRON-SULFUR DOMAIN CONTAINING PROTEIN"/>
    <property type="match status" value="1"/>
</dbReference>
<dbReference type="Pfam" id="PF00355">
    <property type="entry name" value="Rieske"/>
    <property type="match status" value="1"/>
</dbReference>
<dbReference type="InterPro" id="IPR017941">
    <property type="entry name" value="Rieske_2Fe-2S"/>
</dbReference>
<dbReference type="PROSITE" id="PS51296">
    <property type="entry name" value="RIESKE"/>
    <property type="match status" value="1"/>
</dbReference>
<dbReference type="InterPro" id="IPR015881">
    <property type="entry name" value="ARHD_Rieske_2Fe_2S"/>
</dbReference>
<protein>
    <recommendedName>
        <fullName evidence="6">Rieske domain-containing protein</fullName>
    </recommendedName>
</protein>
<evidence type="ECO:0000256" key="2">
    <source>
        <dbReference type="ARBA" id="ARBA00022723"/>
    </source>
</evidence>
<dbReference type="SUPFAM" id="SSF55961">
    <property type="entry name" value="Bet v1-like"/>
    <property type="match status" value="1"/>
</dbReference>
<dbReference type="PANTHER" id="PTHR21266:SF60">
    <property type="entry name" value="3-KETOSTEROID-9-ALPHA-MONOOXYGENASE, OXYGENASE COMPONENT"/>
    <property type="match status" value="1"/>
</dbReference>
<evidence type="ECO:0000256" key="4">
    <source>
        <dbReference type="ARBA" id="ARBA00023004"/>
    </source>
</evidence>
<dbReference type="AlphaFoldDB" id="A0A6C0F932"/>
<dbReference type="GO" id="GO:0051537">
    <property type="term" value="F:2 iron, 2 sulfur cluster binding"/>
    <property type="evidence" value="ECO:0007669"/>
    <property type="project" value="UniProtKB-KW"/>
</dbReference>